<dbReference type="STRING" id="1110502.TMO_0034"/>
<dbReference type="HOGENOM" id="CLU_020027_11_2_5"/>
<dbReference type="InterPro" id="IPR001466">
    <property type="entry name" value="Beta-lactam-related"/>
</dbReference>
<dbReference type="RefSeq" id="WP_014743553.1">
    <property type="nucleotide sequence ID" value="NC_017956.1"/>
</dbReference>
<dbReference type="InterPro" id="IPR006311">
    <property type="entry name" value="TAT_signal"/>
</dbReference>
<dbReference type="PANTHER" id="PTHR43283:SF3">
    <property type="entry name" value="BETA-LACTAMASE FAMILY PROTEIN (AFU_ORTHOLOGUE AFUA_5G07500)"/>
    <property type="match status" value="1"/>
</dbReference>
<keyword evidence="1" id="KW-0732">Signal</keyword>
<protein>
    <submittedName>
        <fullName evidence="3">Beta-lactamase</fullName>
    </submittedName>
</protein>
<evidence type="ECO:0000256" key="1">
    <source>
        <dbReference type="SAM" id="SignalP"/>
    </source>
</evidence>
<feature type="chain" id="PRO_5003680142" evidence="1">
    <location>
        <begin position="37"/>
        <end position="435"/>
    </location>
</feature>
<dbReference type="KEGG" id="tmo:TMO_0034"/>
<sequence>MICLTSLAGSAVGRRRSLHAALLAAALLTTIPGLPAARAAETTVTDAAGAGFDAARLTALGDRLAADAEAGRIPGAVLAVERDGQLVTLRAVGWQDRAAGTKMTEDSLFRLYSMTKPIVSVAAIRLIEDGRLLLAAPVSAYLPDFARLEVGREVAGADGKPTVETTLATHKMTVRDLLRHTSGLTYGVFGKSAIKSRYLAAGTHLWTDTNEQYAAKLAKLPLVAEPGTLWEYGRSTDLLGRVLEVAAGKPLDEVVAGLVLKPLGMTETFFHVPEALRSRVAAADPEAAFGNKPPELLDPARPDTFLSGGGGMYGSTRDYLRFLRMILNGGELEGTRILSPASVRLMTADHLTPEIDTGGLGPLGYGFGLGFAVRRGEDGAWPGSTGDLYWGGYAGTYFWIDPREKLLVVYMMQSVSQREPYRLIVRQGVYGAMTR</sequence>
<evidence type="ECO:0000313" key="4">
    <source>
        <dbReference type="Proteomes" id="UP000005258"/>
    </source>
</evidence>
<dbReference type="PROSITE" id="PS51318">
    <property type="entry name" value="TAT"/>
    <property type="match status" value="1"/>
</dbReference>
<feature type="signal peptide" evidence="1">
    <location>
        <begin position="1"/>
        <end position="36"/>
    </location>
</feature>
<gene>
    <name evidence="3" type="ordered locus">TMO_0034</name>
</gene>
<organism evidence="3 4">
    <name type="scientific">Tistrella mobilis (strain KA081020-065)</name>
    <dbReference type="NCBI Taxonomy" id="1110502"/>
    <lineage>
        <taxon>Bacteria</taxon>
        <taxon>Pseudomonadati</taxon>
        <taxon>Pseudomonadota</taxon>
        <taxon>Alphaproteobacteria</taxon>
        <taxon>Geminicoccales</taxon>
        <taxon>Geminicoccaceae</taxon>
        <taxon>Tistrella</taxon>
    </lineage>
</organism>
<feature type="domain" description="Beta-lactamase-related" evidence="2">
    <location>
        <begin position="65"/>
        <end position="416"/>
    </location>
</feature>
<dbReference type="Gene3D" id="3.40.710.10">
    <property type="entry name" value="DD-peptidase/beta-lactamase superfamily"/>
    <property type="match status" value="1"/>
</dbReference>
<accession>I3TGI5</accession>
<name>I3TGI5_TISMK</name>
<dbReference type="InterPro" id="IPR050789">
    <property type="entry name" value="Diverse_Enzym_Activities"/>
</dbReference>
<proteinExistence type="predicted"/>
<evidence type="ECO:0000259" key="2">
    <source>
        <dbReference type="Pfam" id="PF00144"/>
    </source>
</evidence>
<keyword evidence="4" id="KW-1185">Reference proteome</keyword>
<dbReference type="Proteomes" id="UP000005258">
    <property type="component" value="Chromosome"/>
</dbReference>
<dbReference type="SUPFAM" id="SSF56601">
    <property type="entry name" value="beta-lactamase/transpeptidase-like"/>
    <property type="match status" value="1"/>
</dbReference>
<dbReference type="InterPro" id="IPR012338">
    <property type="entry name" value="Beta-lactam/transpept-like"/>
</dbReference>
<reference evidence="3 4" key="1">
    <citation type="journal article" date="2012" name="J. Am. Chem. Soc.">
        <title>Bacterial biosynthesis and maturation of the didemnin anti-cancer agents.</title>
        <authorList>
            <person name="Xu Y."/>
            <person name="Kersten R.D."/>
            <person name="Nam S.J."/>
            <person name="Lu L."/>
            <person name="Al-Suwailem A.M."/>
            <person name="Zheng H."/>
            <person name="Fenical W."/>
            <person name="Dorrestein P.C."/>
            <person name="Moore B.S."/>
            <person name="Qian P.Y."/>
        </authorList>
    </citation>
    <scope>NUCLEOTIDE SEQUENCE [LARGE SCALE GENOMIC DNA]</scope>
    <source>
        <strain evidence="3 4">KA081020-065</strain>
    </source>
</reference>
<dbReference type="AlphaFoldDB" id="I3TGI5"/>
<dbReference type="eggNOG" id="COG1680">
    <property type="taxonomic scope" value="Bacteria"/>
</dbReference>
<dbReference type="PATRIC" id="fig|1110502.3.peg.36"/>
<evidence type="ECO:0000313" key="3">
    <source>
        <dbReference type="EMBL" id="AFK51873.1"/>
    </source>
</evidence>
<dbReference type="EMBL" id="CP003236">
    <property type="protein sequence ID" value="AFK51873.1"/>
    <property type="molecule type" value="Genomic_DNA"/>
</dbReference>
<dbReference type="PANTHER" id="PTHR43283">
    <property type="entry name" value="BETA-LACTAMASE-RELATED"/>
    <property type="match status" value="1"/>
</dbReference>
<dbReference type="Pfam" id="PF00144">
    <property type="entry name" value="Beta-lactamase"/>
    <property type="match status" value="1"/>
</dbReference>